<evidence type="ECO:0000313" key="3">
    <source>
        <dbReference type="Proteomes" id="UP000315403"/>
    </source>
</evidence>
<organism evidence="2 3">
    <name type="scientific">Acidithiobacillus thiooxidans ATCC 19377</name>
    <dbReference type="NCBI Taxonomy" id="637390"/>
    <lineage>
        <taxon>Bacteria</taxon>
        <taxon>Pseudomonadati</taxon>
        <taxon>Pseudomonadota</taxon>
        <taxon>Acidithiobacillia</taxon>
        <taxon>Acidithiobacillales</taxon>
        <taxon>Acidithiobacillaceae</taxon>
        <taxon>Acidithiobacillus</taxon>
    </lineage>
</organism>
<dbReference type="Pfam" id="PF01869">
    <property type="entry name" value="BcrAD_BadFG"/>
    <property type="match status" value="1"/>
</dbReference>
<dbReference type="PANTHER" id="PTHR43190:SF3">
    <property type="entry name" value="N-ACETYL-D-GLUCOSAMINE KINASE"/>
    <property type="match status" value="1"/>
</dbReference>
<dbReference type="EC" id="2.7.1.-" evidence="2"/>
<keyword evidence="2" id="KW-0418">Kinase</keyword>
<feature type="domain" description="ATPase BadF/BadG/BcrA/BcrD type" evidence="1">
    <location>
        <begin position="12"/>
        <end position="271"/>
    </location>
</feature>
<dbReference type="InterPro" id="IPR002731">
    <property type="entry name" value="ATPase_BadF"/>
</dbReference>
<dbReference type="Proteomes" id="UP000315403">
    <property type="component" value="Unassembled WGS sequence"/>
</dbReference>
<dbReference type="CDD" id="cd24007">
    <property type="entry name" value="ASKHA_NBD_eukNAGK-like"/>
    <property type="match status" value="1"/>
</dbReference>
<dbReference type="GO" id="GO:0016301">
    <property type="term" value="F:kinase activity"/>
    <property type="evidence" value="ECO:0007669"/>
    <property type="project" value="UniProtKB-KW"/>
</dbReference>
<evidence type="ECO:0000259" key="1">
    <source>
        <dbReference type="Pfam" id="PF01869"/>
    </source>
</evidence>
<dbReference type="InterPro" id="IPR043129">
    <property type="entry name" value="ATPase_NBD"/>
</dbReference>
<evidence type="ECO:0000313" key="2">
    <source>
        <dbReference type="EMBL" id="TQN49642.1"/>
    </source>
</evidence>
<comment type="caution">
    <text evidence="2">The sequence shown here is derived from an EMBL/GenBank/DDBJ whole genome shotgun (WGS) entry which is preliminary data.</text>
</comment>
<accession>A0A543PZZ3</accession>
<keyword evidence="2" id="KW-0808">Transferase</keyword>
<sequence length="311" mass="34157">MKNIEPLDGLHLGIDGGGTSTTGVLVDKNGKILCKKEAGPSNPNFVGLDSSIKEINKIINYIKSEYKNILNYNIGLAGYSSFPQRERLKNAIIKDNKFGDYILQNDVDILLYNSTEESPVVALVCGTGSVAMTTIKNTKKILRVGGWGYLFGDEGSGYSIGRECLKAITRAADGRGKSTILSQLVFEALKITTAGGLVPSIYNSPNPKKTISDLSCIVDKAAVSEDEIAIDILKKAADELIEMSKYFVDYFFPVTPNFRISGSVITQSKIYYKHYKKAMNVFGISEEHIEVIKYPAHFNAMITVKNQNLTN</sequence>
<proteinExistence type="predicted"/>
<dbReference type="EMBL" id="SZUV01000003">
    <property type="protein sequence ID" value="TQN49642.1"/>
    <property type="molecule type" value="Genomic_DNA"/>
</dbReference>
<dbReference type="Gene3D" id="3.30.420.40">
    <property type="match status" value="2"/>
</dbReference>
<dbReference type="InterPro" id="IPR052519">
    <property type="entry name" value="Euk-type_GlcNAc_Kinase"/>
</dbReference>
<protein>
    <submittedName>
        <fullName evidence="2">N-acetylmuramic acid/N-acetylglucosamine kinase</fullName>
        <ecNumber evidence="2">2.7.1.-</ecNumber>
    </submittedName>
</protein>
<reference evidence="2 3" key="1">
    <citation type="submission" date="2019-03" db="EMBL/GenBank/DDBJ databases">
        <title>New insights into Acidothiobacillus thiooxidans sulfur metabolism through coupled gene expression, solution geochemistry, microscopy and spectroscopy analyses.</title>
        <authorList>
            <person name="Camacho D."/>
            <person name="Frazao R."/>
            <person name="Fouillen A."/>
            <person name="Nanci A."/>
            <person name="Lang B.F."/>
            <person name="Apte S.C."/>
            <person name="Baron C."/>
            <person name="Warren L.A."/>
        </authorList>
    </citation>
    <scope>NUCLEOTIDE SEQUENCE [LARGE SCALE GENOMIC DNA]</scope>
    <source>
        <strain evidence="2 3">ATCC 19377</strain>
    </source>
</reference>
<gene>
    <name evidence="2" type="primary">murK</name>
    <name evidence="2" type="ORF">DLNHIDIE_03051</name>
</gene>
<name>A0A543PZZ3_ACITH</name>
<dbReference type="SUPFAM" id="SSF53067">
    <property type="entry name" value="Actin-like ATPase domain"/>
    <property type="match status" value="2"/>
</dbReference>
<dbReference type="PANTHER" id="PTHR43190">
    <property type="entry name" value="N-ACETYL-D-GLUCOSAMINE KINASE"/>
    <property type="match status" value="1"/>
</dbReference>
<dbReference type="AlphaFoldDB" id="A0A543PZZ3"/>
<dbReference type="RefSeq" id="WP_142089695.1">
    <property type="nucleotide sequence ID" value="NZ_SZUV01000003.1"/>
</dbReference>